<evidence type="ECO:0000313" key="3">
    <source>
        <dbReference type="Proteomes" id="UP001515480"/>
    </source>
</evidence>
<proteinExistence type="predicted"/>
<dbReference type="EMBL" id="JBGBPQ010000002">
    <property type="protein sequence ID" value="KAL1528938.1"/>
    <property type="molecule type" value="Genomic_DNA"/>
</dbReference>
<name>A0AB34K6P2_PRYPA</name>
<evidence type="ECO:0000313" key="2">
    <source>
        <dbReference type="EMBL" id="KAL1528938.1"/>
    </source>
</evidence>
<accession>A0AB34K6P2</accession>
<protein>
    <recommendedName>
        <fullName evidence="4">PSI-F</fullName>
    </recommendedName>
</protein>
<keyword evidence="3" id="KW-1185">Reference proteome</keyword>
<evidence type="ECO:0008006" key="4">
    <source>
        <dbReference type="Google" id="ProtNLM"/>
    </source>
</evidence>
<gene>
    <name evidence="2" type="ORF">AB1Y20_010260</name>
</gene>
<reference evidence="2 3" key="1">
    <citation type="journal article" date="2024" name="Science">
        <title>Giant polyketide synthase enzymes in the biosynthesis of giant marine polyether toxins.</title>
        <authorList>
            <person name="Fallon T.R."/>
            <person name="Shende V.V."/>
            <person name="Wierzbicki I.H."/>
            <person name="Pendleton A.L."/>
            <person name="Watervoot N.F."/>
            <person name="Auber R.P."/>
            <person name="Gonzalez D.J."/>
            <person name="Wisecaver J.H."/>
            <person name="Moore B.S."/>
        </authorList>
    </citation>
    <scope>NUCLEOTIDE SEQUENCE [LARGE SCALE GENOMIC DNA]</scope>
    <source>
        <strain evidence="2 3">12B1</strain>
    </source>
</reference>
<comment type="caution">
    <text evidence="2">The sequence shown here is derived from an EMBL/GenBank/DDBJ whole genome shotgun (WGS) entry which is preliminary data.</text>
</comment>
<feature type="signal peptide" evidence="1">
    <location>
        <begin position="1"/>
        <end position="16"/>
    </location>
</feature>
<keyword evidence="1" id="KW-0732">Signal</keyword>
<organism evidence="2 3">
    <name type="scientific">Prymnesium parvum</name>
    <name type="common">Toxic golden alga</name>
    <dbReference type="NCBI Taxonomy" id="97485"/>
    <lineage>
        <taxon>Eukaryota</taxon>
        <taxon>Haptista</taxon>
        <taxon>Haptophyta</taxon>
        <taxon>Prymnesiophyceae</taxon>
        <taxon>Prymnesiales</taxon>
        <taxon>Prymnesiaceae</taxon>
        <taxon>Prymnesium</taxon>
    </lineage>
</organism>
<dbReference type="AlphaFoldDB" id="A0AB34K6P2"/>
<dbReference type="Proteomes" id="UP001515480">
    <property type="component" value="Unassembled WGS sequence"/>
</dbReference>
<feature type="chain" id="PRO_5044276657" description="PSI-F" evidence="1">
    <location>
        <begin position="17"/>
        <end position="178"/>
    </location>
</feature>
<evidence type="ECO:0000256" key="1">
    <source>
        <dbReference type="SAM" id="SignalP"/>
    </source>
</evidence>
<sequence length="178" mass="19267">MAMLALLLAAAAPAWLSPQPDRRAVLRSAGGAALLSLSPLPALARSKEKAEEKAIQKATAKEARQAMREYKYAPRPELVGSLETGYTYKEGTVKAGSTGELASYFTEKGATIQAEYAGEKARARGLSAEEAKKAALEKAAAEKKARKAREPSEDELRIRAFCEKNKDLRDQMGRPVCQ</sequence>